<proteinExistence type="evidence at transcript level"/>
<feature type="region of interest" description="Disordered" evidence="1">
    <location>
        <begin position="78"/>
        <end position="105"/>
    </location>
</feature>
<dbReference type="EMBL" id="AK306085">
    <property type="protein sequence ID" value="BAK63079.1"/>
    <property type="molecule type" value="mRNA"/>
</dbReference>
<organism evidence="2">
    <name type="scientific">Pan troglodytes</name>
    <name type="common">Chimpanzee</name>
    <dbReference type="NCBI Taxonomy" id="9598"/>
    <lineage>
        <taxon>Eukaryota</taxon>
        <taxon>Metazoa</taxon>
        <taxon>Chordata</taxon>
        <taxon>Craniata</taxon>
        <taxon>Vertebrata</taxon>
        <taxon>Euteleostomi</taxon>
        <taxon>Mammalia</taxon>
        <taxon>Eutheria</taxon>
        <taxon>Euarchontoglires</taxon>
        <taxon>Primates</taxon>
        <taxon>Haplorrhini</taxon>
        <taxon>Catarrhini</taxon>
        <taxon>Hominidae</taxon>
        <taxon>Pan</taxon>
    </lineage>
</organism>
<evidence type="ECO:0000256" key="1">
    <source>
        <dbReference type="SAM" id="MobiDB-lite"/>
    </source>
</evidence>
<dbReference type="InterPro" id="IPR015943">
    <property type="entry name" value="WD40/YVTN_repeat-like_dom_sf"/>
</dbReference>
<accession>G2HH71</accession>
<name>G2HH71_PANTR</name>
<feature type="compositionally biased region" description="Basic residues" evidence="1">
    <location>
        <begin position="79"/>
        <end position="96"/>
    </location>
</feature>
<protein>
    <submittedName>
        <fullName evidence="2">VPRBP protein</fullName>
    </submittedName>
</protein>
<feature type="compositionally biased region" description="Pro residues" evidence="1">
    <location>
        <begin position="42"/>
        <end position="56"/>
    </location>
</feature>
<feature type="region of interest" description="Disordered" evidence="1">
    <location>
        <begin position="32"/>
        <end position="62"/>
    </location>
</feature>
<sequence length="105" mass="12085">MKHSFTEDHYVEFSKHSQDRVIGTKGDIAHILPTTTRGTVPPSAPTAHPQPRPPQGPLALPGPSYAGCMKWAGSVWQRMRMKRRTRKRKNRRKKMMMKMMMTPMI</sequence>
<dbReference type="Gene3D" id="2.130.10.10">
    <property type="entry name" value="YVTN repeat-like/Quinoprotein amine dehydrogenase"/>
    <property type="match status" value="1"/>
</dbReference>
<dbReference type="AlphaFoldDB" id="G2HH71"/>
<reference evidence="2" key="1">
    <citation type="journal article" date="2011" name="Funct. Integr. Genomics">
        <title>Major chimpanzee-specific structural changes in sperm development-associated genes.</title>
        <authorList>
            <person name="Kim R.N."/>
            <person name="Kim D.W."/>
            <person name="Choi S.H."/>
            <person name="Chae S.H."/>
            <person name="Nam S.H."/>
            <person name="Kim D.W."/>
            <person name="Kim A."/>
            <person name="Kang A."/>
            <person name="Park K.H."/>
            <person name="Lee Y.S."/>
            <person name="Hirai M."/>
            <person name="Suzuki Y."/>
            <person name="Sugano S."/>
            <person name="Hashimoto K."/>
            <person name="Kim D.S."/>
            <person name="Park H.S."/>
        </authorList>
    </citation>
    <scope>NUCLEOTIDE SEQUENCE</scope>
    <source>
        <tissue evidence="2">Testis</tissue>
    </source>
</reference>
<evidence type="ECO:0000313" key="2">
    <source>
        <dbReference type="EMBL" id="BAK63079.1"/>
    </source>
</evidence>